<dbReference type="CDD" id="cd22160">
    <property type="entry name" value="F-box_AtFBL13-like"/>
    <property type="match status" value="1"/>
</dbReference>
<dbReference type="OMA" id="INTRFRH"/>
<dbReference type="InterPro" id="IPR036047">
    <property type="entry name" value="F-box-like_dom_sf"/>
</dbReference>
<dbReference type="Pfam" id="PF00646">
    <property type="entry name" value="F-box"/>
    <property type="match status" value="1"/>
</dbReference>
<dbReference type="PROSITE" id="PS50181">
    <property type="entry name" value="FBOX"/>
    <property type="match status" value="1"/>
</dbReference>
<dbReference type="Pfam" id="PF23622">
    <property type="entry name" value="LRR_At1g61320_AtMIF1"/>
    <property type="match status" value="1"/>
</dbReference>
<organism evidence="2 3">
    <name type="scientific">Quercus lobata</name>
    <name type="common">Valley oak</name>
    <dbReference type="NCBI Taxonomy" id="97700"/>
    <lineage>
        <taxon>Eukaryota</taxon>
        <taxon>Viridiplantae</taxon>
        <taxon>Streptophyta</taxon>
        <taxon>Embryophyta</taxon>
        <taxon>Tracheophyta</taxon>
        <taxon>Spermatophyta</taxon>
        <taxon>Magnoliopsida</taxon>
        <taxon>eudicotyledons</taxon>
        <taxon>Gunneridae</taxon>
        <taxon>Pentapetalae</taxon>
        <taxon>rosids</taxon>
        <taxon>fabids</taxon>
        <taxon>Fagales</taxon>
        <taxon>Fagaceae</taxon>
        <taxon>Quercus</taxon>
    </lineage>
</organism>
<reference evidence="2" key="2">
    <citation type="submission" date="2021-01" db="UniProtKB">
        <authorList>
            <consortium name="EnsemblPlants"/>
        </authorList>
    </citation>
    <scope>IDENTIFICATION</scope>
</reference>
<dbReference type="Pfam" id="PF08387">
    <property type="entry name" value="FBD"/>
    <property type="match status" value="1"/>
</dbReference>
<dbReference type="SUPFAM" id="SSF52047">
    <property type="entry name" value="RNI-like"/>
    <property type="match status" value="2"/>
</dbReference>
<dbReference type="InterPro" id="IPR055411">
    <property type="entry name" value="LRR_FXL15/At3g58940/PEG3-like"/>
</dbReference>
<sequence length="1029" mass="118032">MAESTSKRLKPTDPEEATVVEDRISNLPDSLLCHVLSFLTTKEAVVTSILSSRWTTLWTLVPKLDFNSHQFEEIPSSDEEEQSPNHQDQWNTNRYRFTFAHIVSRVWALRDRSRNYANPIKHFRLYWHSDSDPIHVDTWVRTAITPDLEELHLFISHPKPFNFPSTLFNYAKSLLVLKLNGKIVLNPPSSSSSSSGGFPSLKTVHLVDVRFANGDTASKLLSCCPVLQNLYLQIYIRDRDNYFKIIAPTLKTLHLIFLRYWEYKVEINAPALEYLYCRGCSIEDILLGNLSNLFEANVTVDRNPNKDYGKKIRDFIGALSNVKSLHLVSNLTQCLCYATKTDLPMFHNLACLSIHIGYILWDVLPNLLHRAPNLAVLVFNEKVEWYNVDEEYTSIIERIFNEDVPICISSHLQTFHFKGFKGSTYELEFVRHILKTARFLKTMTVSSARMNSEEKAGSSPWNLGKSNFEGLIWLTNADSEAVELLVSIQCSNNYTHSAVIKRQPCNWHTVTQLSQLMQTAGGRLCSNETSKQGSKSGRILDKILPDIDRSGQYSSISFEIWPRCCNICRDPTEISLYRRSFEFSLPVFRRNMRSATGREKGIGRVGCFGFSDRQTETRTDGIGSLRRRPAADRTTAQVGRLLGRRASGRSDSSGPVSRVWALRNRNNAYPLKQFRLYWHSDSDPIQVETWVHAALSHELEELELHICFPELFNFPSALFNYAKTLVVLNLMGNNVYVIPPSSALLGFPSLKTLHLENVWYSKPDSFSRFLSCCPVLQDLTLHLQTYTYDVLKIIVPTLKRLHLDFHNSAYQYNKFEINTPALEYLCFSGYVIEHVLLGNLSNLVEADIEVDYDDIKDYGNMIMDFIKQLSNVKSLHLDSDLTQCLCKATKFDLPMFHNLAFLNFDVGACLWHVLPHLLHLAPNLAVLVFEKEEYMGFYVCDEEDTSIIERMFNDEVPICISTHLKTFHFKGFEGSTYELKFVGHILKTARFLKTMTVSSANIHSEEKFRVLKELLMLPRESRTCQIAFS</sequence>
<proteinExistence type="predicted"/>
<dbReference type="PANTHER" id="PTHR31900">
    <property type="entry name" value="F-BOX/RNI SUPERFAMILY PROTEIN-RELATED"/>
    <property type="match status" value="1"/>
</dbReference>
<dbReference type="SMART" id="SM00579">
    <property type="entry name" value="FBD"/>
    <property type="match status" value="2"/>
</dbReference>
<dbReference type="InterPro" id="IPR055357">
    <property type="entry name" value="LRR_At1g61320_AtMIF1"/>
</dbReference>
<feature type="domain" description="F-box" evidence="1">
    <location>
        <begin position="21"/>
        <end position="74"/>
    </location>
</feature>
<name>A0A7N2R8W8_QUELO</name>
<dbReference type="Pfam" id="PF24758">
    <property type="entry name" value="LRR_At5g56370"/>
    <property type="match status" value="1"/>
</dbReference>
<dbReference type="InParanoid" id="A0A7N2R8W8"/>
<dbReference type="Gramene" id="QL08p019881:mrna">
    <property type="protein sequence ID" value="QL08p019881:mrna"/>
    <property type="gene ID" value="QL08p019881"/>
</dbReference>
<dbReference type="EMBL" id="LRBV02000008">
    <property type="status" value="NOT_ANNOTATED_CDS"/>
    <property type="molecule type" value="Genomic_DNA"/>
</dbReference>
<evidence type="ECO:0000313" key="3">
    <source>
        <dbReference type="Proteomes" id="UP000594261"/>
    </source>
</evidence>
<evidence type="ECO:0000259" key="1">
    <source>
        <dbReference type="PROSITE" id="PS50181"/>
    </source>
</evidence>
<dbReference type="InterPro" id="IPR001810">
    <property type="entry name" value="F-box_dom"/>
</dbReference>
<dbReference type="InterPro" id="IPR050232">
    <property type="entry name" value="FBL13/AtMIF1-like"/>
</dbReference>
<keyword evidence="3" id="KW-1185">Reference proteome</keyword>
<dbReference type="InterPro" id="IPR032675">
    <property type="entry name" value="LRR_dom_sf"/>
</dbReference>
<dbReference type="InterPro" id="IPR053781">
    <property type="entry name" value="F-box_AtFBL13-like"/>
</dbReference>
<protein>
    <recommendedName>
        <fullName evidence="1">F-box domain-containing protein</fullName>
    </recommendedName>
</protein>
<dbReference type="PANTHER" id="PTHR31900:SF34">
    <property type="entry name" value="EMB|CAB62440.1-RELATED"/>
    <property type="match status" value="1"/>
</dbReference>
<accession>A0A7N2R8W8</accession>
<dbReference type="InterPro" id="IPR006566">
    <property type="entry name" value="FBD"/>
</dbReference>
<dbReference type="Proteomes" id="UP000594261">
    <property type="component" value="Chromosome 8"/>
</dbReference>
<evidence type="ECO:0000313" key="2">
    <source>
        <dbReference type="EnsemblPlants" id="QL08p019881:mrna"/>
    </source>
</evidence>
<dbReference type="Gene3D" id="3.80.10.10">
    <property type="entry name" value="Ribonuclease Inhibitor"/>
    <property type="match status" value="2"/>
</dbReference>
<dbReference type="AlphaFoldDB" id="A0A7N2R8W8"/>
<reference evidence="2 3" key="1">
    <citation type="journal article" date="2016" name="G3 (Bethesda)">
        <title>First Draft Assembly and Annotation of the Genome of a California Endemic Oak Quercus lobata Nee (Fagaceae).</title>
        <authorList>
            <person name="Sork V.L."/>
            <person name="Fitz-Gibbon S.T."/>
            <person name="Puiu D."/>
            <person name="Crepeau M."/>
            <person name="Gugger P.F."/>
            <person name="Sherman R."/>
            <person name="Stevens K."/>
            <person name="Langley C.H."/>
            <person name="Pellegrini M."/>
            <person name="Salzberg S.L."/>
        </authorList>
    </citation>
    <scope>NUCLEOTIDE SEQUENCE [LARGE SCALE GENOMIC DNA]</scope>
    <source>
        <strain evidence="2 3">cv. SW786</strain>
    </source>
</reference>
<dbReference type="EnsemblPlants" id="QL08p019881:mrna">
    <property type="protein sequence ID" value="QL08p019881:mrna"/>
    <property type="gene ID" value="QL08p019881"/>
</dbReference>
<dbReference type="SUPFAM" id="SSF81383">
    <property type="entry name" value="F-box domain"/>
    <property type="match status" value="1"/>
</dbReference>